<keyword evidence="1" id="KW-1133">Transmembrane helix</keyword>
<keyword evidence="1" id="KW-0812">Transmembrane</keyword>
<evidence type="ECO:0000313" key="3">
    <source>
        <dbReference type="EMBL" id="KFD60074.1"/>
    </source>
</evidence>
<dbReference type="Proteomes" id="UP000030764">
    <property type="component" value="Unassembled WGS sequence"/>
</dbReference>
<evidence type="ECO:0000313" key="2">
    <source>
        <dbReference type="EMBL" id="KFD55229.1"/>
    </source>
</evidence>
<name>A0A085MDD3_9BILA</name>
<evidence type="ECO:0000256" key="1">
    <source>
        <dbReference type="SAM" id="Phobius"/>
    </source>
</evidence>
<accession>A0A085MDD3</accession>
<reference evidence="2 4" key="1">
    <citation type="journal article" date="2014" name="Nat. Genet.">
        <title>Genome and transcriptome of the porcine whipworm Trichuris suis.</title>
        <authorList>
            <person name="Jex A.R."/>
            <person name="Nejsum P."/>
            <person name="Schwarz E.M."/>
            <person name="Hu L."/>
            <person name="Young N.D."/>
            <person name="Hall R.S."/>
            <person name="Korhonen P.K."/>
            <person name="Liao S."/>
            <person name="Thamsborg S."/>
            <person name="Xia J."/>
            <person name="Xu P."/>
            <person name="Wang S."/>
            <person name="Scheerlinck J.P."/>
            <person name="Hofmann A."/>
            <person name="Sternberg P.W."/>
            <person name="Wang J."/>
            <person name="Gasser R.B."/>
        </authorList>
    </citation>
    <scope>NUCLEOTIDE SEQUENCE [LARGE SCALE GENOMIC DNA]</scope>
    <source>
        <strain evidence="3">DCEP-RM93F</strain>
        <strain evidence="2">DCEP-RM93M</strain>
    </source>
</reference>
<sequence length="120" mass="13928">MSSRFTKIIYSLWCLVCSKVSWTLVAVFDFFANLPFLTVLQLLYNIQRLTNVHFTISAVTELIFNQQKFVLQNGLRTCILFDQIFFAQESTHCAVDFTLHWPTVCALSIDFSVMYRHSCA</sequence>
<gene>
    <name evidence="2" type="ORF">M513_03870</name>
    <name evidence="3" type="ORF">M514_03870</name>
</gene>
<dbReference type="EMBL" id="KL367697">
    <property type="protein sequence ID" value="KFD60074.1"/>
    <property type="molecule type" value="Genomic_DNA"/>
</dbReference>
<keyword evidence="4" id="KW-1185">Reference proteome</keyword>
<dbReference type="Proteomes" id="UP000030758">
    <property type="component" value="Unassembled WGS sequence"/>
</dbReference>
<proteinExistence type="predicted"/>
<feature type="transmembrane region" description="Helical" evidence="1">
    <location>
        <begin position="20"/>
        <end position="44"/>
    </location>
</feature>
<protein>
    <submittedName>
        <fullName evidence="2">Uncharacterized protein</fullName>
    </submittedName>
</protein>
<dbReference type="AlphaFoldDB" id="A0A085MDD3"/>
<keyword evidence="1" id="KW-0472">Membrane</keyword>
<dbReference type="EMBL" id="KL363201">
    <property type="protein sequence ID" value="KFD55229.1"/>
    <property type="molecule type" value="Genomic_DNA"/>
</dbReference>
<organism evidence="2 4">
    <name type="scientific">Trichuris suis</name>
    <name type="common">pig whipworm</name>
    <dbReference type="NCBI Taxonomy" id="68888"/>
    <lineage>
        <taxon>Eukaryota</taxon>
        <taxon>Metazoa</taxon>
        <taxon>Ecdysozoa</taxon>
        <taxon>Nematoda</taxon>
        <taxon>Enoplea</taxon>
        <taxon>Dorylaimia</taxon>
        <taxon>Trichinellida</taxon>
        <taxon>Trichuridae</taxon>
        <taxon>Trichuris</taxon>
    </lineage>
</organism>
<evidence type="ECO:0000313" key="4">
    <source>
        <dbReference type="Proteomes" id="UP000030764"/>
    </source>
</evidence>